<feature type="transmembrane region" description="Helical" evidence="9">
    <location>
        <begin position="46"/>
        <end position="66"/>
    </location>
</feature>
<dbReference type="OrthoDB" id="9808458at2"/>
<evidence type="ECO:0000313" key="10">
    <source>
        <dbReference type="EMBL" id="PZD95329.1"/>
    </source>
</evidence>
<accession>A0A2W1L991</accession>
<comment type="caution">
    <text evidence="10">The sequence shown here is derived from an EMBL/GenBank/DDBJ whole genome shotgun (WGS) entry which is preliminary data.</text>
</comment>
<feature type="transmembrane region" description="Helical" evidence="9">
    <location>
        <begin position="240"/>
        <end position="260"/>
    </location>
</feature>
<evidence type="ECO:0000256" key="9">
    <source>
        <dbReference type="SAM" id="Phobius"/>
    </source>
</evidence>
<comment type="similarity">
    <text evidence="2 8">Belongs to the nucleobase:cation symporter-2 (NCS2) (TC 2.A.40) family. Azg-like subfamily.</text>
</comment>
<evidence type="ECO:0000256" key="2">
    <source>
        <dbReference type="ARBA" id="ARBA00005697"/>
    </source>
</evidence>
<feature type="transmembrane region" description="Helical" evidence="9">
    <location>
        <begin position="192"/>
        <end position="210"/>
    </location>
</feature>
<evidence type="ECO:0000256" key="6">
    <source>
        <dbReference type="ARBA" id="ARBA00022989"/>
    </source>
</evidence>
<dbReference type="PIRSF" id="PIRSF005353">
    <property type="entry name" value="PbuG"/>
    <property type="match status" value="1"/>
</dbReference>
<feature type="transmembrane region" description="Helical" evidence="9">
    <location>
        <begin position="414"/>
        <end position="431"/>
    </location>
</feature>
<evidence type="ECO:0000256" key="5">
    <source>
        <dbReference type="ARBA" id="ARBA00022692"/>
    </source>
</evidence>
<feature type="transmembrane region" description="Helical" evidence="9">
    <location>
        <begin position="166"/>
        <end position="185"/>
    </location>
</feature>
<dbReference type="InterPro" id="IPR045018">
    <property type="entry name" value="Azg-like"/>
</dbReference>
<organism evidence="10 11">
    <name type="scientific">Paenibacillus sambharensis</name>
    <dbReference type="NCBI Taxonomy" id="1803190"/>
    <lineage>
        <taxon>Bacteria</taxon>
        <taxon>Bacillati</taxon>
        <taxon>Bacillota</taxon>
        <taxon>Bacilli</taxon>
        <taxon>Bacillales</taxon>
        <taxon>Paenibacillaceae</taxon>
        <taxon>Paenibacillus</taxon>
    </lineage>
</organism>
<dbReference type="EMBL" id="QKRB01000044">
    <property type="protein sequence ID" value="PZD95329.1"/>
    <property type="molecule type" value="Genomic_DNA"/>
</dbReference>
<keyword evidence="3 8" id="KW-0813">Transport</keyword>
<proteinExistence type="inferred from homology"/>
<keyword evidence="5 8" id="KW-0812">Transmembrane</keyword>
<sequence>MDRWFALKERGTSVGTEMLAGITTFFTMVYIVIVNPGILSQAGLDFNGVFIATVLASIVGTLIMGLWANYPIVIAPGMGLNAYFAFTVVGGGEVSWQAALGAVFVAGIIFVLLSLTSFRFMLLDAIPQSLKHAITAGIGLFITFIGLQNSGIVADSPSTLLTIGNLTEPMTLLTIIGLTITVVLMSYGVKGYLFVGMLITGIIAWFMGLMDLPSSWVGLPTGLSATAMQMDIGGVISNGLYGVIFTFLLITLFDTTGTMLGVAEQAGLLKNNKFPRSRGALLADAVGTTTGAMLGTSPTSAYIESSAGVAVGGRTGLTAVVVSALLGLTLFFTPVISVLAAIPAITAPALIIVGFLMISTLQKIDWSDFEVVFPAFLIIVLMPLTYSIATGIGVGFIAYPILKAVRGKWRDVHPIFYLFAVLFAVQLAFFAH</sequence>
<evidence type="ECO:0000256" key="1">
    <source>
        <dbReference type="ARBA" id="ARBA00004651"/>
    </source>
</evidence>
<gene>
    <name evidence="10" type="ORF">DNH61_12340</name>
</gene>
<dbReference type="GO" id="GO:0005345">
    <property type="term" value="F:purine nucleobase transmembrane transporter activity"/>
    <property type="evidence" value="ECO:0007669"/>
    <property type="project" value="TreeGrafter"/>
</dbReference>
<dbReference type="InterPro" id="IPR026033">
    <property type="entry name" value="Azg-like_bact_archaea"/>
</dbReference>
<dbReference type="Pfam" id="PF00860">
    <property type="entry name" value="Xan_ur_permease"/>
    <property type="match status" value="1"/>
</dbReference>
<dbReference type="InterPro" id="IPR006043">
    <property type="entry name" value="NCS2"/>
</dbReference>
<dbReference type="RefSeq" id="WP_111146958.1">
    <property type="nucleotide sequence ID" value="NZ_QKRB01000044.1"/>
</dbReference>
<keyword evidence="7 8" id="KW-0472">Membrane</keyword>
<keyword evidence="6 8" id="KW-1133">Transmembrane helix</keyword>
<name>A0A2W1L991_9BACL</name>
<evidence type="ECO:0000256" key="3">
    <source>
        <dbReference type="ARBA" id="ARBA00022448"/>
    </source>
</evidence>
<feature type="transmembrane region" description="Helical" evidence="9">
    <location>
        <begin position="98"/>
        <end position="122"/>
    </location>
</feature>
<dbReference type="GO" id="GO:0005886">
    <property type="term" value="C:plasma membrane"/>
    <property type="evidence" value="ECO:0007669"/>
    <property type="project" value="UniProtKB-SubCell"/>
</dbReference>
<dbReference type="AlphaFoldDB" id="A0A2W1L991"/>
<comment type="subcellular location">
    <subcellularLocation>
        <location evidence="1 8">Cell membrane</location>
        <topology evidence="1 8">Multi-pass membrane protein</topology>
    </subcellularLocation>
</comment>
<evidence type="ECO:0000256" key="7">
    <source>
        <dbReference type="ARBA" id="ARBA00023136"/>
    </source>
</evidence>
<feature type="transmembrane region" description="Helical" evidence="9">
    <location>
        <begin position="309"/>
        <end position="331"/>
    </location>
</feature>
<feature type="transmembrane region" description="Helical" evidence="9">
    <location>
        <begin position="73"/>
        <end position="92"/>
    </location>
</feature>
<feature type="transmembrane region" description="Helical" evidence="9">
    <location>
        <begin position="134"/>
        <end position="154"/>
    </location>
</feature>
<evidence type="ECO:0000313" key="11">
    <source>
        <dbReference type="Proteomes" id="UP000249522"/>
    </source>
</evidence>
<keyword evidence="4 8" id="KW-1003">Cell membrane</keyword>
<evidence type="ECO:0000256" key="4">
    <source>
        <dbReference type="ARBA" id="ARBA00022475"/>
    </source>
</evidence>
<feature type="transmembrane region" description="Helical" evidence="9">
    <location>
        <begin position="338"/>
        <end position="359"/>
    </location>
</feature>
<dbReference type="PANTHER" id="PTHR43337:SF1">
    <property type="entry name" value="XANTHINE_URACIL PERMEASE C887.17-RELATED"/>
    <property type="match status" value="1"/>
</dbReference>
<feature type="transmembrane region" description="Helical" evidence="9">
    <location>
        <begin position="12"/>
        <end position="34"/>
    </location>
</feature>
<protein>
    <submittedName>
        <fullName evidence="10">NCS2 family permease</fullName>
    </submittedName>
</protein>
<feature type="transmembrane region" description="Helical" evidence="9">
    <location>
        <begin position="371"/>
        <end position="402"/>
    </location>
</feature>
<dbReference type="PANTHER" id="PTHR43337">
    <property type="entry name" value="XANTHINE/URACIL PERMEASE C887.17-RELATED"/>
    <property type="match status" value="1"/>
</dbReference>
<evidence type="ECO:0000256" key="8">
    <source>
        <dbReference type="PIRNR" id="PIRNR005353"/>
    </source>
</evidence>
<reference evidence="10 11" key="1">
    <citation type="submission" date="2018-06" db="EMBL/GenBank/DDBJ databases">
        <title>Paenibacillus imtechensis sp. nov.</title>
        <authorList>
            <person name="Pinnaka A.K."/>
            <person name="Singh H."/>
            <person name="Kaur M."/>
        </authorList>
    </citation>
    <scope>NUCLEOTIDE SEQUENCE [LARGE SCALE GENOMIC DNA]</scope>
    <source>
        <strain evidence="10 11">SMB1</strain>
    </source>
</reference>
<dbReference type="Proteomes" id="UP000249522">
    <property type="component" value="Unassembled WGS sequence"/>
</dbReference>
<keyword evidence="11" id="KW-1185">Reference proteome</keyword>